<evidence type="ECO:0000313" key="4">
    <source>
        <dbReference type="Proteomes" id="UP000008315"/>
    </source>
</evidence>
<dbReference type="PROSITE" id="PS00194">
    <property type="entry name" value="THIOREDOXIN_1"/>
    <property type="match status" value="1"/>
</dbReference>
<proteinExistence type="predicted"/>
<dbReference type="InterPro" id="IPR013766">
    <property type="entry name" value="Thioredoxin_domain"/>
</dbReference>
<dbReference type="CDD" id="cd02966">
    <property type="entry name" value="TlpA_like_family"/>
    <property type="match status" value="1"/>
</dbReference>
<organism evidence="3 4">
    <name type="scientific">Methylotuvimicrobium alcaliphilum (strain DSM 19304 / NCIMB 14124 / VKM B-2133 / 20Z)</name>
    <name type="common">Methylomicrobium alcaliphilum</name>
    <dbReference type="NCBI Taxonomy" id="1091494"/>
    <lineage>
        <taxon>Bacteria</taxon>
        <taxon>Pseudomonadati</taxon>
        <taxon>Pseudomonadota</taxon>
        <taxon>Gammaproteobacteria</taxon>
        <taxon>Methylococcales</taxon>
        <taxon>Methylococcaceae</taxon>
        <taxon>Methylotuvimicrobium</taxon>
    </lineage>
</organism>
<evidence type="ECO:0000259" key="2">
    <source>
        <dbReference type="PROSITE" id="PS51352"/>
    </source>
</evidence>
<dbReference type="SUPFAM" id="SSF52833">
    <property type="entry name" value="Thioredoxin-like"/>
    <property type="match status" value="1"/>
</dbReference>
<dbReference type="STRING" id="1091494.MEALZ_2295"/>
<accession>G4SU70</accession>
<dbReference type="PANTHER" id="PTHR42852:SF13">
    <property type="entry name" value="PROTEIN DIPZ"/>
    <property type="match status" value="1"/>
</dbReference>
<reference evidence="4" key="1">
    <citation type="journal article" date="2012" name="J. Bacteriol.">
        <title>Genome sequence of the haloalkaliphilic methanotrophic bacterium Methylomicrobium alcaliphilum 20Z.</title>
        <authorList>
            <person name="Vuilleumier S."/>
            <person name="Khmelenina V.N."/>
            <person name="Bringel F."/>
            <person name="Reshetnikov A.S."/>
            <person name="Lajus A."/>
            <person name="Mangenot S."/>
            <person name="Rouy Z."/>
            <person name="Op den Camp H.J."/>
            <person name="Jetten M.S."/>
            <person name="Dispirito A.A."/>
            <person name="Dunfield P."/>
            <person name="Klotz M.G."/>
            <person name="Semrau J.D."/>
            <person name="Stein L.Y."/>
            <person name="Barbe V."/>
            <person name="Medigue C."/>
            <person name="Trotsenko Y.A."/>
            <person name="Kalyuzhnaya M.G."/>
        </authorList>
    </citation>
    <scope>NUCLEOTIDE SEQUENCE [LARGE SCALE GENOMIC DNA]</scope>
    <source>
        <strain evidence="4">DSM 19304 / NCIMB 14124 / VKM B-2133 / 20Z</strain>
    </source>
</reference>
<dbReference type="PROSITE" id="PS51352">
    <property type="entry name" value="THIOREDOXIN_2"/>
    <property type="match status" value="1"/>
</dbReference>
<dbReference type="Pfam" id="PF00578">
    <property type="entry name" value="AhpC-TSA"/>
    <property type="match status" value="1"/>
</dbReference>
<dbReference type="GO" id="GO:0016209">
    <property type="term" value="F:antioxidant activity"/>
    <property type="evidence" value="ECO:0007669"/>
    <property type="project" value="InterPro"/>
</dbReference>
<name>G4SU70_META2</name>
<sequence length="171" mass="19265">MKQTTVLIIAAAVALAGGIWLQSKNQPETQTEAMELPDYRLPDLTGNERSSSEWRGKIVIVNFWATWCPPCREEIPEFIALQQEYQGRGLQFVGIAIETKESVEKYLDFVDINYPMLIAGDQGIILTQQWGNSAGILPFSLIFNQQGRMIHKQAGQLSRAKIVEIIEPLMD</sequence>
<dbReference type="HOGENOM" id="CLU_042529_11_1_6"/>
<dbReference type="InterPro" id="IPR050553">
    <property type="entry name" value="Thioredoxin_ResA/DsbE_sf"/>
</dbReference>
<dbReference type="KEGG" id="mah:MEALZ_2295"/>
<protein>
    <submittedName>
        <fullName evidence="3">Redoxin domain protein</fullName>
    </submittedName>
</protein>
<dbReference type="PATRIC" id="fig|271065.3.peg.2356"/>
<dbReference type="Proteomes" id="UP000008315">
    <property type="component" value="Chromosome"/>
</dbReference>
<dbReference type="PANTHER" id="PTHR42852">
    <property type="entry name" value="THIOL:DISULFIDE INTERCHANGE PROTEIN DSBE"/>
    <property type="match status" value="1"/>
</dbReference>
<evidence type="ECO:0000256" key="1">
    <source>
        <dbReference type="ARBA" id="ARBA00023284"/>
    </source>
</evidence>
<gene>
    <name evidence="3" type="ordered locus">MEALZ_2295</name>
</gene>
<keyword evidence="1" id="KW-0676">Redox-active center</keyword>
<dbReference type="InterPro" id="IPR017937">
    <property type="entry name" value="Thioredoxin_CS"/>
</dbReference>
<dbReference type="Gene3D" id="3.40.30.10">
    <property type="entry name" value="Glutaredoxin"/>
    <property type="match status" value="1"/>
</dbReference>
<dbReference type="EMBL" id="FO082060">
    <property type="protein sequence ID" value="CCE23976.1"/>
    <property type="molecule type" value="Genomic_DNA"/>
</dbReference>
<dbReference type="GO" id="GO:0015036">
    <property type="term" value="F:disulfide oxidoreductase activity"/>
    <property type="evidence" value="ECO:0007669"/>
    <property type="project" value="UniProtKB-ARBA"/>
</dbReference>
<feature type="domain" description="Thioredoxin" evidence="2">
    <location>
        <begin position="30"/>
        <end position="171"/>
    </location>
</feature>
<dbReference type="InterPro" id="IPR036249">
    <property type="entry name" value="Thioredoxin-like_sf"/>
</dbReference>
<dbReference type="RefSeq" id="WP_014148757.1">
    <property type="nucleotide sequence ID" value="NC_016112.1"/>
</dbReference>
<keyword evidence="4" id="KW-1185">Reference proteome</keyword>
<dbReference type="InterPro" id="IPR000866">
    <property type="entry name" value="AhpC/TSA"/>
</dbReference>
<evidence type="ECO:0000313" key="3">
    <source>
        <dbReference type="EMBL" id="CCE23976.1"/>
    </source>
</evidence>
<dbReference type="AlphaFoldDB" id="G4SU70"/>